<dbReference type="FunFam" id="1.10.287.950:FF:000001">
    <property type="entry name" value="Methyl-accepting chemotaxis sensory transducer"/>
    <property type="match status" value="1"/>
</dbReference>
<reference evidence="8 9" key="1">
    <citation type="submission" date="2018-05" db="EMBL/GenBank/DDBJ databases">
        <title>Genome sequencing, assembly and analysis of the novel insecticidal bacterium, Chromobacterium phragmitis.</title>
        <authorList>
            <person name="Sparks M.E."/>
            <person name="Blackburn M.B."/>
            <person name="Gundersen-Rindal D.E."/>
        </authorList>
    </citation>
    <scope>NUCLEOTIDE SEQUENCE [LARGE SCALE GENOMIC DNA]</scope>
    <source>
        <strain evidence="8">IIBBL 274-1</strain>
    </source>
</reference>
<dbReference type="PANTHER" id="PTHR32089">
    <property type="entry name" value="METHYL-ACCEPTING CHEMOTAXIS PROTEIN MCPB"/>
    <property type="match status" value="1"/>
</dbReference>
<dbReference type="GO" id="GO:0004888">
    <property type="term" value="F:transmembrane signaling receptor activity"/>
    <property type="evidence" value="ECO:0007669"/>
    <property type="project" value="InterPro"/>
</dbReference>
<organism evidence="8 9">
    <name type="scientific">Chromobacterium phragmitis</name>
    <dbReference type="NCBI Taxonomy" id="2202141"/>
    <lineage>
        <taxon>Bacteria</taxon>
        <taxon>Pseudomonadati</taxon>
        <taxon>Pseudomonadota</taxon>
        <taxon>Betaproteobacteria</taxon>
        <taxon>Neisseriales</taxon>
        <taxon>Chromobacteriaceae</taxon>
        <taxon>Chromobacterium</taxon>
    </lineage>
</organism>
<dbReference type="CDD" id="cd06225">
    <property type="entry name" value="HAMP"/>
    <property type="match status" value="1"/>
</dbReference>
<evidence type="ECO:0000259" key="7">
    <source>
        <dbReference type="PROSITE" id="PS50885"/>
    </source>
</evidence>
<feature type="transmembrane region" description="Helical" evidence="5">
    <location>
        <begin position="186"/>
        <end position="209"/>
    </location>
</feature>
<dbReference type="Proteomes" id="UP000252038">
    <property type="component" value="Chromosome"/>
</dbReference>
<dbReference type="AlphaFoldDB" id="A0A344UIW7"/>
<keyword evidence="5" id="KW-0812">Transmembrane</keyword>
<dbReference type="GO" id="GO:0006935">
    <property type="term" value="P:chemotaxis"/>
    <property type="evidence" value="ECO:0007669"/>
    <property type="project" value="InterPro"/>
</dbReference>
<name>A0A344UIW7_9NEIS</name>
<dbReference type="PANTHER" id="PTHR32089:SF112">
    <property type="entry name" value="LYSOZYME-LIKE PROTEIN-RELATED"/>
    <property type="match status" value="1"/>
</dbReference>
<dbReference type="Pfam" id="PF00015">
    <property type="entry name" value="MCPsignal"/>
    <property type="match status" value="1"/>
</dbReference>
<keyword evidence="5" id="KW-1133">Transmembrane helix</keyword>
<dbReference type="RefSeq" id="WP_114073511.1">
    <property type="nucleotide sequence ID" value="NZ_CP029554.1"/>
</dbReference>
<dbReference type="SMART" id="SM00283">
    <property type="entry name" value="MA"/>
    <property type="match status" value="1"/>
</dbReference>
<comment type="subcellular location">
    <subcellularLocation>
        <location evidence="1">Membrane</location>
    </subcellularLocation>
</comment>
<dbReference type="PRINTS" id="PR00260">
    <property type="entry name" value="CHEMTRNSDUCR"/>
</dbReference>
<evidence type="ECO:0000259" key="6">
    <source>
        <dbReference type="PROSITE" id="PS50111"/>
    </source>
</evidence>
<dbReference type="Pfam" id="PF00672">
    <property type="entry name" value="HAMP"/>
    <property type="match status" value="1"/>
</dbReference>
<dbReference type="GO" id="GO:0007165">
    <property type="term" value="P:signal transduction"/>
    <property type="evidence" value="ECO:0007669"/>
    <property type="project" value="UniProtKB-KW"/>
</dbReference>
<evidence type="ECO:0000256" key="4">
    <source>
        <dbReference type="PROSITE-ProRule" id="PRU00284"/>
    </source>
</evidence>
<dbReference type="InterPro" id="IPR004090">
    <property type="entry name" value="Chemotax_Me-accpt_rcpt"/>
</dbReference>
<dbReference type="PROSITE" id="PS50111">
    <property type="entry name" value="CHEMOTAXIS_TRANSDUC_2"/>
    <property type="match status" value="1"/>
</dbReference>
<evidence type="ECO:0000313" key="9">
    <source>
        <dbReference type="Proteomes" id="UP000252038"/>
    </source>
</evidence>
<feature type="domain" description="Methyl-accepting transducer" evidence="6">
    <location>
        <begin position="268"/>
        <end position="504"/>
    </location>
</feature>
<dbReference type="PROSITE" id="PS50885">
    <property type="entry name" value="HAMP"/>
    <property type="match status" value="1"/>
</dbReference>
<evidence type="ECO:0000256" key="5">
    <source>
        <dbReference type="SAM" id="Phobius"/>
    </source>
</evidence>
<evidence type="ECO:0008006" key="10">
    <source>
        <dbReference type="Google" id="ProtNLM"/>
    </source>
</evidence>
<sequence length="540" mass="58497">MGNLSIKWQMVLLACCSLAASLIVGIVGYFNTGHLSNTIGQLLEGQSSVRRQMDADMMHDAIHADVLAMLLAVKEADAKRQPPLQKDNQEHNQRFLKAMRENQAQYPSGEVNRKLAEILPIIQRYTESAAFILANAFSHPAEAEQRLSPFLRDFETLEDMMEKVSDAIEQESKKQNDQAMSQVDNAAVLTVAVALLSALLLAILCYWVGVSLLRPVQALHKTAQAVHRDGNLSLRVGIRQSNEIGTAIAAFDRLLDSLHNVVGTVGSTSESLGGSVRQITEVVDKVEQNASLQNASANTVSQSISELTDQLVSASSEADATLRIAAEVGHFSLKGNQAMQETVENIRRLADTVSQSAQEIGELTANIRQINGMVDTIRDIADQTNLLALNAAIEAARAGETGRGFAVVADEVRALAERTTLATGEIVGVIDKLHASADLVTASMQDSVSRVEQGVSLASQAGSMVNQIGEQARSAEQRIHDISRILEEQRNSGQSIVETVQQVSSLAGTTCHSVGEVQQELERLTLHFQSLDQSIQHMRV</sequence>
<feature type="transmembrane region" description="Helical" evidence="5">
    <location>
        <begin position="6"/>
        <end position="30"/>
    </location>
</feature>
<dbReference type="KEGG" id="chrb:DK843_13485"/>
<gene>
    <name evidence="8" type="ORF">DK843_13485</name>
</gene>
<dbReference type="EMBL" id="CP029554">
    <property type="protein sequence ID" value="AXE35215.1"/>
    <property type="molecule type" value="Genomic_DNA"/>
</dbReference>
<dbReference type="Gene3D" id="1.10.287.950">
    <property type="entry name" value="Methyl-accepting chemotaxis protein"/>
    <property type="match status" value="1"/>
</dbReference>
<keyword evidence="2 4" id="KW-0807">Transducer</keyword>
<feature type="domain" description="HAMP" evidence="7">
    <location>
        <begin position="210"/>
        <end position="263"/>
    </location>
</feature>
<proteinExistence type="inferred from homology"/>
<dbReference type="SMART" id="SM00304">
    <property type="entry name" value="HAMP"/>
    <property type="match status" value="1"/>
</dbReference>
<dbReference type="SUPFAM" id="SSF58104">
    <property type="entry name" value="Methyl-accepting chemotaxis protein (MCP) signaling domain"/>
    <property type="match status" value="1"/>
</dbReference>
<evidence type="ECO:0000256" key="1">
    <source>
        <dbReference type="ARBA" id="ARBA00004370"/>
    </source>
</evidence>
<dbReference type="GO" id="GO:0016020">
    <property type="term" value="C:membrane"/>
    <property type="evidence" value="ECO:0007669"/>
    <property type="project" value="UniProtKB-SubCell"/>
</dbReference>
<evidence type="ECO:0000256" key="3">
    <source>
        <dbReference type="ARBA" id="ARBA00029447"/>
    </source>
</evidence>
<accession>A0A344UIW7</accession>
<protein>
    <recommendedName>
        <fullName evidence="10">Methyl-accepting chemotaxis protein</fullName>
    </recommendedName>
</protein>
<comment type="similarity">
    <text evidence="3">Belongs to the methyl-accepting chemotaxis (MCP) protein family.</text>
</comment>
<evidence type="ECO:0000313" key="8">
    <source>
        <dbReference type="EMBL" id="AXE35215.1"/>
    </source>
</evidence>
<keyword evidence="5" id="KW-0472">Membrane</keyword>
<dbReference type="InterPro" id="IPR003660">
    <property type="entry name" value="HAMP_dom"/>
</dbReference>
<evidence type="ECO:0000256" key="2">
    <source>
        <dbReference type="ARBA" id="ARBA00023224"/>
    </source>
</evidence>
<dbReference type="InterPro" id="IPR004089">
    <property type="entry name" value="MCPsignal_dom"/>
</dbReference>